<dbReference type="OrthoDB" id="712069at2"/>
<reference evidence="2" key="1">
    <citation type="submission" date="2016-10" db="EMBL/GenBank/DDBJ databases">
        <authorList>
            <person name="Varghese N."/>
            <person name="Submissions S."/>
        </authorList>
    </citation>
    <scope>NUCLEOTIDE SEQUENCE [LARGE SCALE GENOMIC DNA]</scope>
    <source>
        <strain evidence="2">DSM 22361</strain>
    </source>
</reference>
<proteinExistence type="predicted"/>
<accession>A0A1H5TZU8</accession>
<protein>
    <recommendedName>
        <fullName evidence="3">Lipoprotein</fullName>
    </recommendedName>
</protein>
<sequence>MMAIKCIKLKLIGGILFSILLFFSGCFILSKANAQESDVSLKKYVFKESLMSNLVLQEIQRFKKEDNKDYIVLNYNGVKKQFKIALMDQFEFCENIFLYRNIVIGVSMVKGKTFGFLGDSEEFLESTNAYIKVIDFKDYSKRIERNRMRLAKKQGLINFPTHSDPYSLFYRFDNKSLIYLNREMISVFSNEWK</sequence>
<name>A0A1H5TZU8_9SPHI</name>
<gene>
    <name evidence="1" type="ORF">SAMN05421877_102111</name>
</gene>
<dbReference type="PROSITE" id="PS51257">
    <property type="entry name" value="PROKAR_LIPOPROTEIN"/>
    <property type="match status" value="1"/>
</dbReference>
<keyword evidence="2" id="KW-1185">Reference proteome</keyword>
<evidence type="ECO:0000313" key="1">
    <source>
        <dbReference type="EMBL" id="SEF67531.1"/>
    </source>
</evidence>
<evidence type="ECO:0008006" key="3">
    <source>
        <dbReference type="Google" id="ProtNLM"/>
    </source>
</evidence>
<evidence type="ECO:0000313" key="2">
    <source>
        <dbReference type="Proteomes" id="UP000236731"/>
    </source>
</evidence>
<dbReference type="EMBL" id="FNUT01000002">
    <property type="protein sequence ID" value="SEF67531.1"/>
    <property type="molecule type" value="Genomic_DNA"/>
</dbReference>
<dbReference type="AlphaFoldDB" id="A0A1H5TZU8"/>
<dbReference type="RefSeq" id="WP_103905142.1">
    <property type="nucleotide sequence ID" value="NZ_CP049246.1"/>
</dbReference>
<dbReference type="Proteomes" id="UP000236731">
    <property type="component" value="Unassembled WGS sequence"/>
</dbReference>
<organism evidence="1 2">
    <name type="scientific">Sphingobacterium lactis</name>
    <dbReference type="NCBI Taxonomy" id="797291"/>
    <lineage>
        <taxon>Bacteria</taxon>
        <taxon>Pseudomonadati</taxon>
        <taxon>Bacteroidota</taxon>
        <taxon>Sphingobacteriia</taxon>
        <taxon>Sphingobacteriales</taxon>
        <taxon>Sphingobacteriaceae</taxon>
        <taxon>Sphingobacterium</taxon>
    </lineage>
</organism>